<dbReference type="EMBL" id="OW152837">
    <property type="protein sequence ID" value="CAH2057934.1"/>
    <property type="molecule type" value="Genomic_DNA"/>
</dbReference>
<comment type="subcellular location">
    <subcellularLocation>
        <location evidence="1">Nucleus</location>
    </subcellularLocation>
</comment>
<dbReference type="SUPFAM" id="SSF57667">
    <property type="entry name" value="beta-beta-alpha zinc fingers"/>
    <property type="match status" value="2"/>
</dbReference>
<dbReference type="PROSITE" id="PS00028">
    <property type="entry name" value="ZINC_FINGER_C2H2_1"/>
    <property type="match status" value="2"/>
</dbReference>
<keyword evidence="2" id="KW-0479">Metal-binding</keyword>
<dbReference type="InterPro" id="IPR050527">
    <property type="entry name" value="Snail/Krueppel_Znf"/>
</dbReference>
<accession>A0ABN8IQE2</accession>
<evidence type="ECO:0000256" key="3">
    <source>
        <dbReference type="ARBA" id="ARBA00022737"/>
    </source>
</evidence>
<comment type="similarity">
    <text evidence="8">Belongs to the snail C2H2-type zinc-finger protein family.</text>
</comment>
<dbReference type="InterPro" id="IPR013087">
    <property type="entry name" value="Znf_C2H2_type"/>
</dbReference>
<feature type="domain" description="C2H2-type" evidence="11">
    <location>
        <begin position="377"/>
        <end position="404"/>
    </location>
</feature>
<name>A0ABN8IQE2_9NEOP</name>
<evidence type="ECO:0000313" key="12">
    <source>
        <dbReference type="EMBL" id="CAH2057934.1"/>
    </source>
</evidence>
<keyword evidence="5" id="KW-0862">Zinc</keyword>
<dbReference type="Gene3D" id="3.30.160.60">
    <property type="entry name" value="Classic Zinc Finger"/>
    <property type="match status" value="1"/>
</dbReference>
<evidence type="ECO:0000313" key="13">
    <source>
        <dbReference type="Proteomes" id="UP000837857"/>
    </source>
</evidence>
<evidence type="ECO:0000256" key="2">
    <source>
        <dbReference type="ARBA" id="ARBA00022723"/>
    </source>
</evidence>
<evidence type="ECO:0000256" key="4">
    <source>
        <dbReference type="ARBA" id="ARBA00022771"/>
    </source>
</evidence>
<organism evidence="12 13">
    <name type="scientific">Iphiclides podalirius</name>
    <name type="common">scarce swallowtail</name>
    <dbReference type="NCBI Taxonomy" id="110791"/>
    <lineage>
        <taxon>Eukaryota</taxon>
        <taxon>Metazoa</taxon>
        <taxon>Ecdysozoa</taxon>
        <taxon>Arthropoda</taxon>
        <taxon>Hexapoda</taxon>
        <taxon>Insecta</taxon>
        <taxon>Pterygota</taxon>
        <taxon>Neoptera</taxon>
        <taxon>Endopterygota</taxon>
        <taxon>Lepidoptera</taxon>
        <taxon>Glossata</taxon>
        <taxon>Ditrysia</taxon>
        <taxon>Papilionoidea</taxon>
        <taxon>Papilionidae</taxon>
        <taxon>Papilioninae</taxon>
        <taxon>Iphiclides</taxon>
    </lineage>
</organism>
<protein>
    <recommendedName>
        <fullName evidence="11">C2H2-type domain-containing protein</fullName>
    </recommendedName>
</protein>
<evidence type="ECO:0000256" key="8">
    <source>
        <dbReference type="ARBA" id="ARBA00037948"/>
    </source>
</evidence>
<sequence length="415" mass="48756">MEEDDGEIEFLDEDAEIVHQCVQPVDEIPDQKVEIQVPVLVERRPVGRPRKKRKVEEEDSDYEPFKYIPQKSKKKKTQKVLRNTSVKSSKYESYGQSSQAEIRQYGPRKVIKKLQVAKDELLPRKHFDIRIPDYEDPLCLPVRAIKRDESDTKKLRTWNNLCLEHFERSDTAFRPETGETVSSKRTVILRNITNKLTGKPEITVWSKTTVENETNDQKSEVLQCVLPKYREKKVLNYSLIEMKRRRSYHHVDEAIITKEDLNDGERLIVYKPKETLSLVYKLFEKNNSDADENDEDDDTLKPYMKEVSSCRVCAPCYQVSWRGFRKNDKKIKCQICSKVYTSVYSLLSHLKSHSNDDMNKYKRIVSMALAQVVEYHYKCRICQRKFPGIKELRRHVLDHRGTETFICDIGSHVAT</sequence>
<dbReference type="PANTHER" id="PTHR24388">
    <property type="entry name" value="ZINC FINGER PROTEIN"/>
    <property type="match status" value="1"/>
</dbReference>
<evidence type="ECO:0000256" key="5">
    <source>
        <dbReference type="ARBA" id="ARBA00022833"/>
    </source>
</evidence>
<dbReference type="Proteomes" id="UP000837857">
    <property type="component" value="Chromosome 25"/>
</dbReference>
<dbReference type="SMART" id="SM00355">
    <property type="entry name" value="ZnF_C2H2"/>
    <property type="match status" value="2"/>
</dbReference>
<feature type="domain" description="C2H2-type" evidence="11">
    <location>
        <begin position="331"/>
        <end position="358"/>
    </location>
</feature>
<evidence type="ECO:0000256" key="10">
    <source>
        <dbReference type="SAM" id="MobiDB-lite"/>
    </source>
</evidence>
<gene>
    <name evidence="12" type="ORF">IPOD504_LOCUS10368</name>
</gene>
<keyword evidence="7" id="KW-0539">Nucleus</keyword>
<evidence type="ECO:0000259" key="11">
    <source>
        <dbReference type="PROSITE" id="PS50157"/>
    </source>
</evidence>
<keyword evidence="4 9" id="KW-0863">Zinc-finger</keyword>
<evidence type="ECO:0000256" key="7">
    <source>
        <dbReference type="ARBA" id="ARBA00023242"/>
    </source>
</evidence>
<dbReference type="Pfam" id="PF13894">
    <property type="entry name" value="zf-C2H2_4"/>
    <property type="match status" value="1"/>
</dbReference>
<proteinExistence type="inferred from homology"/>
<dbReference type="Pfam" id="PF13912">
    <property type="entry name" value="zf-C2H2_6"/>
    <property type="match status" value="1"/>
</dbReference>
<dbReference type="PANTHER" id="PTHR24388:SF54">
    <property type="entry name" value="PROTEIN ESCARGOT"/>
    <property type="match status" value="1"/>
</dbReference>
<evidence type="ECO:0000256" key="6">
    <source>
        <dbReference type="ARBA" id="ARBA00023125"/>
    </source>
</evidence>
<evidence type="ECO:0000256" key="1">
    <source>
        <dbReference type="ARBA" id="ARBA00004123"/>
    </source>
</evidence>
<dbReference type="PROSITE" id="PS50157">
    <property type="entry name" value="ZINC_FINGER_C2H2_2"/>
    <property type="match status" value="2"/>
</dbReference>
<evidence type="ECO:0000256" key="9">
    <source>
        <dbReference type="PROSITE-ProRule" id="PRU00042"/>
    </source>
</evidence>
<keyword evidence="6" id="KW-0238">DNA-binding</keyword>
<dbReference type="InterPro" id="IPR036236">
    <property type="entry name" value="Znf_C2H2_sf"/>
</dbReference>
<feature type="region of interest" description="Disordered" evidence="10">
    <location>
        <begin position="46"/>
        <end position="68"/>
    </location>
</feature>
<feature type="non-terminal residue" evidence="12">
    <location>
        <position position="1"/>
    </location>
</feature>
<reference evidence="12" key="1">
    <citation type="submission" date="2022-03" db="EMBL/GenBank/DDBJ databases">
        <authorList>
            <person name="Martin H S."/>
        </authorList>
    </citation>
    <scope>NUCLEOTIDE SEQUENCE</scope>
</reference>
<keyword evidence="3" id="KW-0677">Repeat</keyword>
<keyword evidence="13" id="KW-1185">Reference proteome</keyword>